<dbReference type="PANTHER" id="PTHR43867:SF2">
    <property type="entry name" value="CELLULOSE SYNTHASE CATALYTIC SUBUNIT A [UDP-FORMING]"/>
    <property type="match status" value="1"/>
</dbReference>
<dbReference type="SMART" id="SM00448">
    <property type="entry name" value="REC"/>
    <property type="match status" value="1"/>
</dbReference>
<dbReference type="PROSITE" id="PS50110">
    <property type="entry name" value="RESPONSE_REGULATORY"/>
    <property type="match status" value="1"/>
</dbReference>
<dbReference type="InterPro" id="IPR000160">
    <property type="entry name" value="GGDEF_dom"/>
</dbReference>
<dbReference type="InterPro" id="IPR001789">
    <property type="entry name" value="Sig_transdc_resp-reg_receiver"/>
</dbReference>
<evidence type="ECO:0000256" key="2">
    <source>
        <dbReference type="ARBA" id="ARBA00022676"/>
    </source>
</evidence>
<dbReference type="SMART" id="SM00267">
    <property type="entry name" value="GGDEF"/>
    <property type="match status" value="1"/>
</dbReference>
<feature type="transmembrane region" description="Helical" evidence="8">
    <location>
        <begin position="662"/>
        <end position="690"/>
    </location>
</feature>
<feature type="transmembrane region" description="Helical" evidence="8">
    <location>
        <begin position="737"/>
        <end position="760"/>
    </location>
</feature>
<dbReference type="EMBL" id="CADCWN010000409">
    <property type="protein sequence ID" value="CAA9590583.1"/>
    <property type="molecule type" value="Genomic_DNA"/>
</dbReference>
<proteinExistence type="predicted"/>
<evidence type="ECO:0000259" key="9">
    <source>
        <dbReference type="PROSITE" id="PS50110"/>
    </source>
</evidence>
<comment type="subcellular location">
    <subcellularLocation>
        <location evidence="1">Membrane</location>
        <topology evidence="1">Multi-pass membrane protein</topology>
    </subcellularLocation>
</comment>
<keyword evidence="5 8" id="KW-1133">Transmembrane helix</keyword>
<protein>
    <submittedName>
        <fullName evidence="10">Putative N-acetylglucosaminyltransferase</fullName>
    </submittedName>
</protein>
<evidence type="ECO:0000256" key="6">
    <source>
        <dbReference type="ARBA" id="ARBA00023136"/>
    </source>
</evidence>
<comment type="caution">
    <text evidence="7">Lacks conserved residue(s) required for the propagation of feature annotation.</text>
</comment>
<keyword evidence="6 8" id="KW-0472">Membrane</keyword>
<evidence type="ECO:0000256" key="5">
    <source>
        <dbReference type="ARBA" id="ARBA00022989"/>
    </source>
</evidence>
<evidence type="ECO:0000256" key="1">
    <source>
        <dbReference type="ARBA" id="ARBA00004141"/>
    </source>
</evidence>
<dbReference type="InterPro" id="IPR029044">
    <property type="entry name" value="Nucleotide-diphossugar_trans"/>
</dbReference>
<evidence type="ECO:0000256" key="3">
    <source>
        <dbReference type="ARBA" id="ARBA00022679"/>
    </source>
</evidence>
<keyword evidence="3 10" id="KW-0808">Transferase</keyword>
<dbReference type="InterPro" id="IPR029787">
    <property type="entry name" value="Nucleotide_cyclase"/>
</dbReference>
<dbReference type="CDD" id="cd06423">
    <property type="entry name" value="CESA_like"/>
    <property type="match status" value="1"/>
</dbReference>
<accession>A0A6J4VXI1</accession>
<evidence type="ECO:0000256" key="7">
    <source>
        <dbReference type="PROSITE-ProRule" id="PRU00169"/>
    </source>
</evidence>
<gene>
    <name evidence="10" type="ORF">AVDCRST_MAG18-5079</name>
</gene>
<dbReference type="Gene3D" id="3.30.70.270">
    <property type="match status" value="1"/>
</dbReference>
<dbReference type="AlphaFoldDB" id="A0A6J4VXI1"/>
<evidence type="ECO:0000313" key="10">
    <source>
        <dbReference type="EMBL" id="CAA9590583.1"/>
    </source>
</evidence>
<reference evidence="10" key="1">
    <citation type="submission" date="2020-02" db="EMBL/GenBank/DDBJ databases">
        <authorList>
            <person name="Meier V. D."/>
        </authorList>
    </citation>
    <scope>NUCLEOTIDE SEQUENCE</scope>
    <source>
        <strain evidence="10">AVDCRST_MAG18</strain>
    </source>
</reference>
<evidence type="ECO:0000256" key="4">
    <source>
        <dbReference type="ARBA" id="ARBA00022692"/>
    </source>
</evidence>
<keyword evidence="4 8" id="KW-0812">Transmembrane</keyword>
<dbReference type="Pfam" id="PF00072">
    <property type="entry name" value="Response_reg"/>
    <property type="match status" value="1"/>
</dbReference>
<dbReference type="InterPro" id="IPR011006">
    <property type="entry name" value="CheY-like_superfamily"/>
</dbReference>
<keyword evidence="2 10" id="KW-0328">Glycosyltransferase</keyword>
<name>A0A6J4VXI1_9BACT</name>
<dbReference type="PANTHER" id="PTHR43867">
    <property type="entry name" value="CELLULOSE SYNTHASE CATALYTIC SUBUNIT A [UDP-FORMING]"/>
    <property type="match status" value="1"/>
</dbReference>
<dbReference type="SUPFAM" id="SSF52172">
    <property type="entry name" value="CheY-like"/>
    <property type="match status" value="1"/>
</dbReference>
<feature type="transmembrane region" description="Helical" evidence="8">
    <location>
        <begin position="374"/>
        <end position="392"/>
    </location>
</feature>
<dbReference type="Gene3D" id="3.40.50.2300">
    <property type="match status" value="1"/>
</dbReference>
<dbReference type="GO" id="GO:0016757">
    <property type="term" value="F:glycosyltransferase activity"/>
    <property type="evidence" value="ECO:0007669"/>
    <property type="project" value="UniProtKB-KW"/>
</dbReference>
<dbReference type="Pfam" id="PF13641">
    <property type="entry name" value="Glyco_tranf_2_3"/>
    <property type="match status" value="1"/>
</dbReference>
<dbReference type="Pfam" id="PF00990">
    <property type="entry name" value="GGDEF"/>
    <property type="match status" value="1"/>
</dbReference>
<dbReference type="Gene3D" id="3.90.550.10">
    <property type="entry name" value="Spore Coat Polysaccharide Biosynthesis Protein SpsA, Chain A"/>
    <property type="match status" value="1"/>
</dbReference>
<sequence>MVATPSLVANEPESAWSPSICPAGAHAGSLILVAESDSFRRERLVVALQNAGYRVAQAADGSEARARLDEAMPRLVIAAANLPGIDGLAFIERLRALPTTWSIPAILLTDDMTAADLVEGFRRGADDRLPGVPDLSELLARTWARLERPPLPRDFLPLTERAGLLTERAFHKPLDRELKRAARTGRPGCLAHLALAEMPRLRERLGEQVEAELVEQVAALVTRDGRVTDLVGQLAGGRFALLLPETDADGARHRLGVLARRVVEHTFVAAGEHVRLTLASGFAPFAPGVAPDDLGDRAFLALDYALDQLDLQPVCYDPREHGLRLPAGEPGWWARFWRHARVPVQLALAQIIAFVLPFLFYVGMARLGFDVSRAMYIVVVIALLVTAYVLWLEGLLALRREDPPEVPDDSYPPASAIIAAYLPNEAATIVETIETFLRVEYHGPLQIILAYNTPRDLPIEAALRELAARDPRFLPLRVPGSTSKEQNVNAALARVQGEFVGVFDADHHPEPSRFARAWRWLAHGYDIVQGHCVVRNGDASWVARIVALEFETIYGLNHPGRNRLHQFGIFGGANGYWKTDLLRQTRMHRFMLTEDIDSSLRVVEAGHRIVTDPQIISRELAPVTVRALVQQRLRWSQGWFQVAIKYTVRSLRSRRLSARQKLGLFFLLPWREIYPCLSVQMVPIIAFWLWRYGFDSLHWFVPLFVLTSLFTASTGPGLACLSMLVAAPEIRRRRRWFFFYLAAVFPYGSLKNLVVVIAQIKELMGERQWVVTPRDAREEIEG</sequence>
<feature type="transmembrane region" description="Helical" evidence="8">
    <location>
        <begin position="342"/>
        <end position="362"/>
    </location>
</feature>
<dbReference type="GO" id="GO:0016020">
    <property type="term" value="C:membrane"/>
    <property type="evidence" value="ECO:0007669"/>
    <property type="project" value="UniProtKB-SubCell"/>
</dbReference>
<feature type="domain" description="Response regulatory" evidence="9">
    <location>
        <begin position="30"/>
        <end position="146"/>
    </location>
</feature>
<dbReference type="GO" id="GO:0000160">
    <property type="term" value="P:phosphorelay signal transduction system"/>
    <property type="evidence" value="ECO:0007669"/>
    <property type="project" value="InterPro"/>
</dbReference>
<organism evidence="10">
    <name type="scientific">uncultured Thermomicrobiales bacterium</name>
    <dbReference type="NCBI Taxonomy" id="1645740"/>
    <lineage>
        <taxon>Bacteria</taxon>
        <taxon>Pseudomonadati</taxon>
        <taxon>Thermomicrobiota</taxon>
        <taxon>Thermomicrobia</taxon>
        <taxon>Thermomicrobiales</taxon>
        <taxon>environmental samples</taxon>
    </lineage>
</organism>
<dbReference type="SUPFAM" id="SSF53448">
    <property type="entry name" value="Nucleotide-diphospho-sugar transferases"/>
    <property type="match status" value="1"/>
</dbReference>
<dbReference type="InterPro" id="IPR043128">
    <property type="entry name" value="Rev_trsase/Diguanyl_cyclase"/>
</dbReference>
<dbReference type="SUPFAM" id="SSF55073">
    <property type="entry name" value="Nucleotide cyclase"/>
    <property type="match status" value="1"/>
</dbReference>
<evidence type="ECO:0000256" key="8">
    <source>
        <dbReference type="SAM" id="Phobius"/>
    </source>
</evidence>
<dbReference type="InterPro" id="IPR050321">
    <property type="entry name" value="Glycosyltr_2/OpgH_subfam"/>
</dbReference>
<feature type="transmembrane region" description="Helical" evidence="8">
    <location>
        <begin position="696"/>
        <end position="725"/>
    </location>
</feature>